<gene>
    <name evidence="1" type="ORF">I4F81_009925</name>
</gene>
<comment type="caution">
    <text evidence="1">The sequence shown here is derived from an EMBL/GenBank/DDBJ whole genome shotgun (WGS) entry which is preliminary data.</text>
</comment>
<dbReference type="Proteomes" id="UP000798662">
    <property type="component" value="Chromosome 3"/>
</dbReference>
<accession>A0ACC3CC54</accession>
<keyword evidence="2" id="KW-1185">Reference proteome</keyword>
<evidence type="ECO:0000313" key="2">
    <source>
        <dbReference type="Proteomes" id="UP000798662"/>
    </source>
</evidence>
<proteinExistence type="predicted"/>
<reference evidence="1" key="1">
    <citation type="submission" date="2019-11" db="EMBL/GenBank/DDBJ databases">
        <title>Nori genome reveals adaptations in red seaweeds to the harsh intertidal environment.</title>
        <authorList>
            <person name="Wang D."/>
            <person name="Mao Y."/>
        </authorList>
    </citation>
    <scope>NUCLEOTIDE SEQUENCE</scope>
    <source>
        <tissue evidence="1">Gametophyte</tissue>
    </source>
</reference>
<name>A0ACC3CC54_PYRYE</name>
<organism evidence="1 2">
    <name type="scientific">Pyropia yezoensis</name>
    <name type="common">Susabi-nori</name>
    <name type="synonym">Porphyra yezoensis</name>
    <dbReference type="NCBI Taxonomy" id="2788"/>
    <lineage>
        <taxon>Eukaryota</taxon>
        <taxon>Rhodophyta</taxon>
        <taxon>Bangiophyceae</taxon>
        <taxon>Bangiales</taxon>
        <taxon>Bangiaceae</taxon>
        <taxon>Pyropia</taxon>
    </lineage>
</organism>
<sequence length="906" mass="91216">MSLLAWALPAPAGVGQLLASSRQVGVAPFRGRRVVAAGARRAPLCSSARVAVMKASPEAGVAASAATSSKASSEASATMATTTASASPAGVAAAGIRTVAVAGKDGCGKTALVAALLSLAAAKRGGSKGVDGGAPEEVAHEMTLYNHVYCAEREGDYRVNVIDTCGHIDRLPLLATALAVSTAAVFVTTPTVGVDGACKRVWERVAAAGVPSVAFVNCFRLSDSSVEAGGHPGDRWAAALHAIEASLGQLPVVLFAPAYEPETGAFLGLIDVLAGALCRDSCRFLGDHAAPAAGGGDGSSGTTNTVPLPPSAVAEASAYREHAVEALADVDDAVMEAYLDVGPDAVPAGLLATALRTAVASRSVLPVIAGSAAEGIGIRALDDLLLAFTPAFGEGPGWPAHEGGGGGVSDAIATADSDAADADAADRDGSVGVRKDSSPYAAEKIYSSGADALAEAAWRRAGGLVTPVPPDATAPVAAVVYGLSLHAYSGRLTEVLVVAGVLSKHAKLVLNPAGGGRGAVASSGGGGGGGSRRVSPARLLRRRAGGELEEVASAGPGELVCVEKIEGASYGDTLTCGERPTLQLRPLPRPYGRCTFTLPVGADPRADDKLLRALGRILEEDPSLRLSRNEETGELLLSGCGLLHLELVKERLATEAGVVLPLATPHVAYHETLTGPAVRATGRVVKQTGGSGQYAVVEVEVTPLPRDGGFVWTDATKGGVVSRSFAAAAGRGAADALRTGPLGGYPLTDVAVTLVDGKMHSVDSSENAFFHAAAAAVRTAAAKAATAGHATLLEPIMRLAVTVDEAHIGRVSKDLATRRGHLSGFRPAEGDLSLVVVEADVPLATLLQYPKALDALTSGTGTYTMSVARYEAVTSHAAAAVLSARRGGGEGAQGEGKGGGGGKRKR</sequence>
<evidence type="ECO:0000313" key="1">
    <source>
        <dbReference type="EMBL" id="KAK1867418.1"/>
    </source>
</evidence>
<dbReference type="EMBL" id="CM020620">
    <property type="protein sequence ID" value="KAK1867418.1"/>
    <property type="molecule type" value="Genomic_DNA"/>
</dbReference>
<protein>
    <submittedName>
        <fullName evidence="1">Uncharacterized protein</fullName>
    </submittedName>
</protein>